<evidence type="ECO:0000313" key="2">
    <source>
        <dbReference type="Proteomes" id="UP000184092"/>
    </source>
</evidence>
<protein>
    <submittedName>
        <fullName evidence="1">Uncharacterized protein</fullName>
    </submittedName>
</protein>
<organism evidence="1 2">
    <name type="scientific">Flavobacterium xinjiangense</name>
    <dbReference type="NCBI Taxonomy" id="178356"/>
    <lineage>
        <taxon>Bacteria</taxon>
        <taxon>Pseudomonadati</taxon>
        <taxon>Bacteroidota</taxon>
        <taxon>Flavobacteriia</taxon>
        <taxon>Flavobacteriales</taxon>
        <taxon>Flavobacteriaceae</taxon>
        <taxon>Flavobacterium</taxon>
    </lineage>
</organism>
<evidence type="ECO:0000313" key="1">
    <source>
        <dbReference type="EMBL" id="SHL75954.1"/>
    </source>
</evidence>
<name>A0A1M7D905_9FLAO</name>
<sequence>MTLDSKLLRSVTKIKRKHFLIYVFILWFKTKKPALSAGLNN</sequence>
<dbReference type="AlphaFoldDB" id="A0A1M7D905"/>
<accession>A0A1M7D905</accession>
<proteinExistence type="predicted"/>
<keyword evidence="2" id="KW-1185">Reference proteome</keyword>
<dbReference type="EMBL" id="FRCL01000001">
    <property type="protein sequence ID" value="SHL75954.1"/>
    <property type="molecule type" value="Genomic_DNA"/>
</dbReference>
<gene>
    <name evidence="1" type="ORF">SAMN05216269_10139</name>
</gene>
<reference evidence="2" key="1">
    <citation type="submission" date="2016-11" db="EMBL/GenBank/DDBJ databases">
        <authorList>
            <person name="Varghese N."/>
            <person name="Submissions S."/>
        </authorList>
    </citation>
    <scope>NUCLEOTIDE SEQUENCE [LARGE SCALE GENOMIC DNA]</scope>
    <source>
        <strain evidence="2">CGMCC 1.2749</strain>
    </source>
</reference>
<dbReference type="Proteomes" id="UP000184092">
    <property type="component" value="Unassembled WGS sequence"/>
</dbReference>